<evidence type="ECO:0000313" key="3">
    <source>
        <dbReference type="Proteomes" id="UP001283361"/>
    </source>
</evidence>
<accession>A0AAE0ZJ84</accession>
<comment type="caution">
    <text evidence="2">The sequence shown here is derived from an EMBL/GenBank/DDBJ whole genome shotgun (WGS) entry which is preliminary data.</text>
</comment>
<feature type="region of interest" description="Disordered" evidence="1">
    <location>
        <begin position="88"/>
        <end position="126"/>
    </location>
</feature>
<evidence type="ECO:0000313" key="2">
    <source>
        <dbReference type="EMBL" id="KAK3770313.1"/>
    </source>
</evidence>
<dbReference type="AlphaFoldDB" id="A0AAE0ZJ84"/>
<gene>
    <name evidence="2" type="ORF">RRG08_029968</name>
</gene>
<organism evidence="2 3">
    <name type="scientific">Elysia crispata</name>
    <name type="common">lettuce slug</name>
    <dbReference type="NCBI Taxonomy" id="231223"/>
    <lineage>
        <taxon>Eukaryota</taxon>
        <taxon>Metazoa</taxon>
        <taxon>Spiralia</taxon>
        <taxon>Lophotrochozoa</taxon>
        <taxon>Mollusca</taxon>
        <taxon>Gastropoda</taxon>
        <taxon>Heterobranchia</taxon>
        <taxon>Euthyneura</taxon>
        <taxon>Panpulmonata</taxon>
        <taxon>Sacoglossa</taxon>
        <taxon>Placobranchoidea</taxon>
        <taxon>Plakobranchidae</taxon>
        <taxon>Elysia</taxon>
    </lineage>
</organism>
<keyword evidence="3" id="KW-1185">Reference proteome</keyword>
<evidence type="ECO:0000256" key="1">
    <source>
        <dbReference type="SAM" id="MobiDB-lite"/>
    </source>
</evidence>
<protein>
    <submittedName>
        <fullName evidence="2">Uncharacterized protein</fullName>
    </submittedName>
</protein>
<dbReference type="EMBL" id="JAWDGP010003856">
    <property type="protein sequence ID" value="KAK3770313.1"/>
    <property type="molecule type" value="Genomic_DNA"/>
</dbReference>
<name>A0AAE0ZJ84_9GAST</name>
<sequence length="126" mass="14089">MFGQSGSYSVVSRPRNQVRYPSGLGQPLTRFPARRAKMVRMIFGSFPANFPLYLPLGLIQTTAYRGVSAAEEIVLFARGGLLRWRQLSGRRRSREEADDVDPANTRSVKRERRKGSVGVSSSETLV</sequence>
<proteinExistence type="predicted"/>
<reference evidence="2" key="1">
    <citation type="journal article" date="2023" name="G3 (Bethesda)">
        <title>A reference genome for the long-term kleptoplast-retaining sea slug Elysia crispata morphotype clarki.</title>
        <authorList>
            <person name="Eastman K.E."/>
            <person name="Pendleton A.L."/>
            <person name="Shaikh M.A."/>
            <person name="Suttiyut T."/>
            <person name="Ogas R."/>
            <person name="Tomko P."/>
            <person name="Gavelis G."/>
            <person name="Widhalm J.R."/>
            <person name="Wisecaver J.H."/>
        </authorList>
    </citation>
    <scope>NUCLEOTIDE SEQUENCE</scope>
    <source>
        <strain evidence="2">ECLA1</strain>
    </source>
</reference>
<dbReference type="Proteomes" id="UP001283361">
    <property type="component" value="Unassembled WGS sequence"/>
</dbReference>